<dbReference type="InterPro" id="IPR013978">
    <property type="entry name" value="MEKHLA"/>
</dbReference>
<feature type="domain" description="MEKHLA" evidence="1">
    <location>
        <begin position="16"/>
        <end position="155"/>
    </location>
</feature>
<dbReference type="AlphaFoldDB" id="A0A9X1WCA7"/>
<dbReference type="GO" id="GO:0003700">
    <property type="term" value="F:DNA-binding transcription factor activity"/>
    <property type="evidence" value="ECO:0007669"/>
    <property type="project" value="InterPro"/>
</dbReference>
<evidence type="ECO:0000313" key="2">
    <source>
        <dbReference type="EMBL" id="MCJ2376775.1"/>
    </source>
</evidence>
<proteinExistence type="predicted"/>
<dbReference type="Pfam" id="PF08670">
    <property type="entry name" value="MEKHLA"/>
    <property type="match status" value="1"/>
</dbReference>
<protein>
    <submittedName>
        <fullName evidence="2">MEKHLA domain-containing protein</fullName>
    </submittedName>
</protein>
<evidence type="ECO:0000259" key="1">
    <source>
        <dbReference type="Pfam" id="PF08670"/>
    </source>
</evidence>
<dbReference type="Proteomes" id="UP001139488">
    <property type="component" value="Unassembled WGS sequence"/>
</dbReference>
<reference evidence="2" key="1">
    <citation type="submission" date="2021-11" db="EMBL/GenBank/DDBJ databases">
        <title>Vibrio ZSDE26 sp. nov. and Vibrio ZSDZ34 sp. nov., isolated from coastal seawater in Qingdao.</title>
        <authorList>
            <person name="Zhang P."/>
        </authorList>
    </citation>
    <scope>NUCLEOTIDE SEQUENCE</scope>
    <source>
        <strain evidence="2">ZSDZ34</strain>
    </source>
</reference>
<dbReference type="RefSeq" id="WP_244356692.1">
    <property type="nucleotide sequence ID" value="NZ_JAJNNZ010000005.1"/>
</dbReference>
<comment type="caution">
    <text evidence="2">The sequence shown here is derived from an EMBL/GenBank/DDBJ whole genome shotgun (WGS) entry which is preliminary data.</text>
</comment>
<accession>A0A9X1WCA7</accession>
<keyword evidence="3" id="KW-1185">Reference proteome</keyword>
<evidence type="ECO:0000313" key="3">
    <source>
        <dbReference type="Proteomes" id="UP001139488"/>
    </source>
</evidence>
<name>A0A9X1WCA7_9VIBR</name>
<dbReference type="EMBL" id="JAJNNZ010000005">
    <property type="protein sequence ID" value="MCJ2376775.1"/>
    <property type="molecule type" value="Genomic_DNA"/>
</dbReference>
<dbReference type="InterPro" id="IPR044830">
    <property type="entry name" value="HD-Zip_III"/>
</dbReference>
<organism evidence="2 3">
    <name type="scientific">Vibrio gelatinilyticus</name>
    <dbReference type="NCBI Taxonomy" id="2893468"/>
    <lineage>
        <taxon>Bacteria</taxon>
        <taxon>Pseudomonadati</taxon>
        <taxon>Pseudomonadota</taxon>
        <taxon>Gammaproteobacteria</taxon>
        <taxon>Vibrionales</taxon>
        <taxon>Vibrionaceae</taxon>
        <taxon>Vibrio</taxon>
    </lineage>
</organism>
<sequence>MSTPLSTPLSSLTLEQAKLICNNYARLFDRKLVENTQGDETLVEKLWHAPFVLLSHGNEQEPIFNFANQNAITLFEFPIDELLRLPSKLSAEPAEQLQREQLLKQVSEHGYIDNYSGVRISSTGRRFRIDNAIIWDLFDEQGQYQGQAAMFEKWVYLP</sequence>
<gene>
    <name evidence="2" type="ORF">LNL84_07995</name>
</gene>
<dbReference type="PANTHER" id="PTHR45950">
    <property type="entry name" value="HOMEOBOX-LEUCINE ZIPPER PROTEIN ATHB-14"/>
    <property type="match status" value="1"/>
</dbReference>
<dbReference type="PANTHER" id="PTHR45950:SF7">
    <property type="entry name" value="HOMEOBOX-LEUCINE ZIPPER PROTEIN ATHB-14"/>
    <property type="match status" value="1"/>
</dbReference>